<organism evidence="3 4">
    <name type="scientific">Streptomyces thermocarboxydovorans</name>
    <dbReference type="NCBI Taxonomy" id="59298"/>
    <lineage>
        <taxon>Bacteria</taxon>
        <taxon>Bacillati</taxon>
        <taxon>Actinomycetota</taxon>
        <taxon>Actinomycetes</taxon>
        <taxon>Kitasatosporales</taxon>
        <taxon>Streptomycetaceae</taxon>
        <taxon>Streptomyces</taxon>
    </lineage>
</organism>
<sequence length="158" mass="16399">MGRHTALPGALLVLLLATACSGVDQDEAAVPNARHTPSSGKSSSNDTEAEKPPKRPELTLPRGAKVLVPVTTGMGSADLPAFKPPTDVYTVYATCSGKGRMSIVDRDDAKGEPSKIGCNGPLTVGRVYTDITVQKLAVRIDGAGAKWKVAIVAGEQSM</sequence>
<dbReference type="RefSeq" id="WP_344002628.1">
    <property type="nucleotide sequence ID" value="NZ_BAAAGU010000036.1"/>
</dbReference>
<feature type="chain" id="PRO_5046063332" description="Lipoprotein" evidence="2">
    <location>
        <begin position="20"/>
        <end position="158"/>
    </location>
</feature>
<feature type="signal peptide" evidence="2">
    <location>
        <begin position="1"/>
        <end position="19"/>
    </location>
</feature>
<evidence type="ECO:0008006" key="5">
    <source>
        <dbReference type="Google" id="ProtNLM"/>
    </source>
</evidence>
<evidence type="ECO:0000256" key="1">
    <source>
        <dbReference type="SAM" id="MobiDB-lite"/>
    </source>
</evidence>
<keyword evidence="2" id="KW-0732">Signal</keyword>
<feature type="compositionally biased region" description="Basic and acidic residues" evidence="1">
    <location>
        <begin position="48"/>
        <end position="57"/>
    </location>
</feature>
<keyword evidence="4" id="KW-1185">Reference proteome</keyword>
<feature type="compositionally biased region" description="Polar residues" evidence="1">
    <location>
        <begin position="35"/>
        <end position="46"/>
    </location>
</feature>
<evidence type="ECO:0000313" key="3">
    <source>
        <dbReference type="EMBL" id="GAA0654423.1"/>
    </source>
</evidence>
<dbReference type="EMBL" id="BAAAGU010000036">
    <property type="protein sequence ID" value="GAA0654423.1"/>
    <property type="molecule type" value="Genomic_DNA"/>
</dbReference>
<accession>A0ABN1HJG8</accession>
<protein>
    <recommendedName>
        <fullName evidence="5">Lipoprotein</fullName>
    </recommendedName>
</protein>
<evidence type="ECO:0000256" key="2">
    <source>
        <dbReference type="SAM" id="SignalP"/>
    </source>
</evidence>
<feature type="region of interest" description="Disordered" evidence="1">
    <location>
        <begin position="28"/>
        <end position="63"/>
    </location>
</feature>
<dbReference type="Proteomes" id="UP001500724">
    <property type="component" value="Unassembled WGS sequence"/>
</dbReference>
<proteinExistence type="predicted"/>
<dbReference type="PROSITE" id="PS51257">
    <property type="entry name" value="PROKAR_LIPOPROTEIN"/>
    <property type="match status" value="1"/>
</dbReference>
<reference evidence="3 4" key="1">
    <citation type="journal article" date="2019" name="Int. J. Syst. Evol. Microbiol.">
        <title>The Global Catalogue of Microorganisms (GCM) 10K type strain sequencing project: providing services to taxonomists for standard genome sequencing and annotation.</title>
        <authorList>
            <consortium name="The Broad Institute Genomics Platform"/>
            <consortium name="The Broad Institute Genome Sequencing Center for Infectious Disease"/>
            <person name="Wu L."/>
            <person name="Ma J."/>
        </authorList>
    </citation>
    <scope>NUCLEOTIDE SEQUENCE [LARGE SCALE GENOMIC DNA]</scope>
    <source>
        <strain evidence="3 4">JCM 10367</strain>
    </source>
</reference>
<comment type="caution">
    <text evidence="3">The sequence shown here is derived from an EMBL/GenBank/DDBJ whole genome shotgun (WGS) entry which is preliminary data.</text>
</comment>
<gene>
    <name evidence="3" type="ORF">GCM10009535_36400</name>
</gene>
<name>A0ABN1HJG8_9ACTN</name>
<evidence type="ECO:0000313" key="4">
    <source>
        <dbReference type="Proteomes" id="UP001500724"/>
    </source>
</evidence>